<name>U4U5K1_DENPD</name>
<evidence type="ECO:0000313" key="2">
    <source>
        <dbReference type="EMBL" id="ERL85861.1"/>
    </source>
</evidence>
<organism evidence="2 3">
    <name type="scientific">Dendroctonus ponderosae</name>
    <name type="common">Mountain pine beetle</name>
    <dbReference type="NCBI Taxonomy" id="77166"/>
    <lineage>
        <taxon>Eukaryota</taxon>
        <taxon>Metazoa</taxon>
        <taxon>Ecdysozoa</taxon>
        <taxon>Arthropoda</taxon>
        <taxon>Hexapoda</taxon>
        <taxon>Insecta</taxon>
        <taxon>Pterygota</taxon>
        <taxon>Neoptera</taxon>
        <taxon>Endopterygota</taxon>
        <taxon>Coleoptera</taxon>
        <taxon>Polyphaga</taxon>
        <taxon>Cucujiformia</taxon>
        <taxon>Curculionidae</taxon>
        <taxon>Scolytinae</taxon>
        <taxon>Dendroctonus</taxon>
    </lineage>
</organism>
<feature type="compositionally biased region" description="Basic and acidic residues" evidence="1">
    <location>
        <begin position="53"/>
        <end position="79"/>
    </location>
</feature>
<feature type="region of interest" description="Disordered" evidence="1">
    <location>
        <begin position="1"/>
        <end position="92"/>
    </location>
</feature>
<gene>
    <name evidence="2" type="ORF">D910_03276</name>
</gene>
<evidence type="ECO:0000256" key="1">
    <source>
        <dbReference type="SAM" id="MobiDB-lite"/>
    </source>
</evidence>
<proteinExistence type="predicted"/>
<reference evidence="2 3" key="1">
    <citation type="journal article" date="2013" name="Genome Biol.">
        <title>Draft genome of the mountain pine beetle, Dendroctonus ponderosae Hopkins, a major forest pest.</title>
        <authorList>
            <person name="Keeling C.I."/>
            <person name="Yuen M.M."/>
            <person name="Liao N.Y."/>
            <person name="Docking T.R."/>
            <person name="Chan S.K."/>
            <person name="Taylor G.A."/>
            <person name="Palmquist D.L."/>
            <person name="Jackman S.D."/>
            <person name="Nguyen A."/>
            <person name="Li M."/>
            <person name="Henderson H."/>
            <person name="Janes J.K."/>
            <person name="Zhao Y."/>
            <person name="Pandoh P."/>
            <person name="Moore R."/>
            <person name="Sperling F.A."/>
            <person name="Huber D.P."/>
            <person name="Birol I."/>
            <person name="Jones S.J."/>
            <person name="Bohlmann J."/>
        </authorList>
    </citation>
    <scope>NUCLEOTIDE SEQUENCE</scope>
</reference>
<feature type="compositionally biased region" description="Polar residues" evidence="1">
    <location>
        <begin position="81"/>
        <end position="92"/>
    </location>
</feature>
<dbReference type="AlphaFoldDB" id="U4U5K1"/>
<dbReference type="EMBL" id="KB631759">
    <property type="protein sequence ID" value="ERL85861.1"/>
    <property type="molecule type" value="Genomic_DNA"/>
</dbReference>
<accession>U4U5K1</accession>
<evidence type="ECO:0000313" key="3">
    <source>
        <dbReference type="Proteomes" id="UP000030742"/>
    </source>
</evidence>
<sequence>MDGAIPKASLEDLDEKENQMDKNINTGTEAIVRENEVDHDLSPQIPSTAPTLQEKHMSLESNKEKRAINVSEPKSKDRSAQGITSKASNKLHTTKLNPKAELIKEDQIISMEVLPKKIKKAKPKANSTKKKIKTIQRFPQPDFDMAQEPDGIKNKDSKMDEANELKIEKPKKHSGISERATESESFPKAEIQAIEPVATTCNGLDITESKNCVETKSEDKAKEKTKKNAKLINILNVQTFKLPLQFKNTCAINADTVDSQKAPEVENLLAEPIMEISAKEPLQSNAITGVNDNFPTSVVSNSSIVKAMVHMNANGEKEAAIISSTPIEKPIHNCETSKIPLVDSDRKPKTVECPPKRTLFKLDSYSYLDQLDLDASSSGDLFTPLSHKQNFTKTYVKKTIQKNTVKQNTRPKSNKPLFGLEPIKHKGFHALFNESRRKHLQAAYTYANQSTCQNLDIAARCEANYSSPDKRDIYLLNKSEASTPEFSTSPSDHYDWPEIDVEDAKGKKINIIQNIALKRKSPKNCITQPQKRMRLDDEILPTFNEIIPSPPKELQNAEGSVHAKDVGFSLIKQILDLMYNNQVDSLQKLKRLSLLSNRILKENNAI</sequence>
<dbReference type="Proteomes" id="UP000030742">
    <property type="component" value="Unassembled WGS sequence"/>
</dbReference>
<feature type="compositionally biased region" description="Basic and acidic residues" evidence="1">
    <location>
        <begin position="31"/>
        <end position="41"/>
    </location>
</feature>
<protein>
    <submittedName>
        <fullName evidence="2">Uncharacterized protein</fullName>
    </submittedName>
</protein>